<dbReference type="EMBL" id="JAOTEM010000008">
    <property type="protein sequence ID" value="MCU7619290.1"/>
    <property type="molecule type" value="Genomic_DNA"/>
</dbReference>
<gene>
    <name evidence="1" type="ORF">NZ698_19085</name>
</gene>
<name>A0ABT2WBB0_9FLAO</name>
<sequence length="140" mass="16081">MIINDNTNLTDAIILTQKNLKIEEIKNLFKTINSKMGNVKVSEDEEQFYIEISWTDSNKMVKLIITDESDNTDVSNIVSSEIIKQKKPINIENLLENYLSSAKESETKITIVSNDLRNIVKSDEFLYRVGGRPLIVDYNH</sequence>
<keyword evidence="2" id="KW-1185">Reference proteome</keyword>
<comment type="caution">
    <text evidence="1">The sequence shown here is derived from an EMBL/GenBank/DDBJ whole genome shotgun (WGS) entry which is preliminary data.</text>
</comment>
<evidence type="ECO:0000313" key="1">
    <source>
        <dbReference type="EMBL" id="MCU7619290.1"/>
    </source>
</evidence>
<evidence type="ECO:0000313" key="2">
    <source>
        <dbReference type="Proteomes" id="UP001208649"/>
    </source>
</evidence>
<organism evidence="1 2">
    <name type="scientific">Chryseobacterium edaphi</name>
    <dbReference type="NCBI Taxonomy" id="2976532"/>
    <lineage>
        <taxon>Bacteria</taxon>
        <taxon>Pseudomonadati</taxon>
        <taxon>Bacteroidota</taxon>
        <taxon>Flavobacteriia</taxon>
        <taxon>Flavobacteriales</taxon>
        <taxon>Weeksellaceae</taxon>
        <taxon>Chryseobacterium group</taxon>
        <taxon>Chryseobacterium</taxon>
    </lineage>
</organism>
<reference evidence="2" key="1">
    <citation type="submission" date="2023-07" db="EMBL/GenBank/DDBJ databases">
        <title>Chryseobacterium sp. strain PBS4-4 Genome sequencing and assembly.</title>
        <authorList>
            <person name="Jung Y."/>
        </authorList>
    </citation>
    <scope>NUCLEOTIDE SEQUENCE [LARGE SCALE GENOMIC DNA]</scope>
    <source>
        <strain evidence="2">PBS4-4</strain>
    </source>
</reference>
<proteinExistence type="predicted"/>
<dbReference type="Proteomes" id="UP001208649">
    <property type="component" value="Unassembled WGS sequence"/>
</dbReference>
<protein>
    <submittedName>
        <fullName evidence="1">Uncharacterized protein</fullName>
    </submittedName>
</protein>
<dbReference type="RefSeq" id="WP_263004842.1">
    <property type="nucleotide sequence ID" value="NZ_JAOTEM010000008.1"/>
</dbReference>
<accession>A0ABT2WBB0</accession>